<organism evidence="1 2">
    <name type="scientific">Mycobacterium phage MyraDee</name>
    <dbReference type="NCBI Taxonomy" id="2024303"/>
    <lineage>
        <taxon>Viruses</taxon>
        <taxon>Duplodnaviria</taxon>
        <taxon>Heunggongvirae</taxon>
        <taxon>Uroviricota</taxon>
        <taxon>Caudoviricetes</taxon>
        <taxon>Myradeevirus</taxon>
        <taxon>Myradeevirus MyraDee</taxon>
    </lineage>
</organism>
<evidence type="ECO:0000313" key="1">
    <source>
        <dbReference type="EMBL" id="ASR77114.1"/>
    </source>
</evidence>
<dbReference type="Proteomes" id="UP000225918">
    <property type="component" value="Segment"/>
</dbReference>
<protein>
    <submittedName>
        <fullName evidence="1">Uncharacterized protein</fullName>
    </submittedName>
</protein>
<reference evidence="2" key="1">
    <citation type="submission" date="2017-05" db="EMBL/GenBank/DDBJ databases">
        <authorList>
            <person name="Song R."/>
            <person name="Chenine A.L."/>
            <person name="Ruprecht R.M."/>
        </authorList>
    </citation>
    <scope>NUCLEOTIDE SEQUENCE [LARGE SCALE GENOMIC DNA]</scope>
</reference>
<evidence type="ECO:0000313" key="2">
    <source>
        <dbReference type="Proteomes" id="UP000225918"/>
    </source>
</evidence>
<sequence length="42" mass="4781">MRAKIIALLLKQIVKYCIKHPNVIPGTLDDRWLPVIAKQLGI</sequence>
<gene>
    <name evidence="1" type="ORF">SEA_MYRADEE_6</name>
</gene>
<dbReference type="EMBL" id="MF141539">
    <property type="protein sequence ID" value="ASR77114.1"/>
    <property type="molecule type" value="Genomic_DNA"/>
</dbReference>
<keyword evidence="2" id="KW-1185">Reference proteome</keyword>
<accession>A0A222YZ68</accession>
<proteinExistence type="predicted"/>
<name>A0A222YZ68_9CAUD</name>